<evidence type="ECO:0000256" key="4">
    <source>
        <dbReference type="ARBA" id="ARBA00022692"/>
    </source>
</evidence>
<keyword evidence="6 7" id="KW-0472">Membrane</keyword>
<dbReference type="InterPro" id="IPR000515">
    <property type="entry name" value="MetI-like"/>
</dbReference>
<comment type="similarity">
    <text evidence="7">Belongs to the binding-protein-dependent transport system permease family.</text>
</comment>
<dbReference type="AlphaFoldDB" id="A0A1I0VNX2"/>
<reference evidence="9 12" key="2">
    <citation type="submission" date="2017-12" db="EMBL/GenBank/DDBJ databases">
        <title>Pharmacopeia of the Arctic Ocean.</title>
        <authorList>
            <person name="Collins E."/>
            <person name="Ducluzeau A.-L."/>
        </authorList>
    </citation>
    <scope>NUCLEOTIDE SEQUENCE [LARGE SCALE GENOMIC DNA]</scope>
    <source>
        <strain evidence="9 12">DSM 23325</strain>
    </source>
</reference>
<dbReference type="Pfam" id="PF00528">
    <property type="entry name" value="BPD_transp_1"/>
    <property type="match status" value="1"/>
</dbReference>
<evidence type="ECO:0000313" key="9">
    <source>
        <dbReference type="EMBL" id="PKH37348.1"/>
    </source>
</evidence>
<dbReference type="PANTHER" id="PTHR43227">
    <property type="entry name" value="BLL4140 PROTEIN"/>
    <property type="match status" value="1"/>
</dbReference>
<protein>
    <submittedName>
        <fullName evidence="10">Alpha-glucoside transport system permease protein</fullName>
    </submittedName>
    <submittedName>
        <fullName evidence="9">Sugar ABC transporter permease</fullName>
    </submittedName>
</protein>
<evidence type="ECO:0000313" key="12">
    <source>
        <dbReference type="Proteomes" id="UP000233565"/>
    </source>
</evidence>
<evidence type="ECO:0000256" key="6">
    <source>
        <dbReference type="ARBA" id="ARBA00023136"/>
    </source>
</evidence>
<dbReference type="Proteomes" id="UP000233565">
    <property type="component" value="Unassembled WGS sequence"/>
</dbReference>
<dbReference type="SUPFAM" id="SSF161098">
    <property type="entry name" value="MetI-like"/>
    <property type="match status" value="1"/>
</dbReference>
<dbReference type="InterPro" id="IPR050809">
    <property type="entry name" value="UgpAE/MalFG_permease"/>
</dbReference>
<name>A0A1I0VNX2_9ACTN</name>
<dbReference type="InterPro" id="IPR035906">
    <property type="entry name" value="MetI-like_sf"/>
</dbReference>
<feature type="transmembrane region" description="Helical" evidence="7">
    <location>
        <begin position="46"/>
        <end position="67"/>
    </location>
</feature>
<reference evidence="10" key="1">
    <citation type="submission" date="2016-10" db="EMBL/GenBank/DDBJ databases">
        <authorList>
            <person name="de Groot N.N."/>
        </authorList>
    </citation>
    <scope>NUCLEOTIDE SEQUENCE [LARGE SCALE GENOMIC DNA]</scope>
    <source>
        <strain evidence="10">CGMCC 1.10697</strain>
    </source>
</reference>
<feature type="transmembrane region" description="Helical" evidence="7">
    <location>
        <begin position="104"/>
        <end position="126"/>
    </location>
</feature>
<evidence type="ECO:0000259" key="8">
    <source>
        <dbReference type="PROSITE" id="PS50928"/>
    </source>
</evidence>
<organism evidence="10 11">
    <name type="scientific">Nocardioides alpinus</name>
    <dbReference type="NCBI Taxonomy" id="748909"/>
    <lineage>
        <taxon>Bacteria</taxon>
        <taxon>Bacillati</taxon>
        <taxon>Actinomycetota</taxon>
        <taxon>Actinomycetes</taxon>
        <taxon>Propionibacteriales</taxon>
        <taxon>Nocardioidaceae</taxon>
        <taxon>Nocardioides</taxon>
    </lineage>
</organism>
<sequence>MLEKTLTAFITVLAGVSAALALYWVLNKISELLPEKYEERLKPWFYILPAYLAIAIFVIYPAVQTFIYSFKTKVGFPAESWTGFDNYTTLLASDAFRQTLLNTFLWILFVPAAVVILGLLVALLADRLPTKGENAVKTLIFMPMAISMVGAATVWGLVYDYRPPGRPQVGLLNGIVAAFGGDPIAWLQQNAFHFNSFLLMVMLLWMNVGFAMVLLSAAVKGVPSETLEAARIDGADERQVYVRVVLPQIKGTIVTVFITVLIGVMKVFDIVFVMTNGNFNTNIIGNEFYLQFFNNNNQGAAAAIAVMLMLAVIPIMIYQVRNFRAEEAAR</sequence>
<proteinExistence type="inferred from homology"/>
<keyword evidence="4 7" id="KW-0812">Transmembrane</keyword>
<evidence type="ECO:0000256" key="5">
    <source>
        <dbReference type="ARBA" id="ARBA00022989"/>
    </source>
</evidence>
<evidence type="ECO:0000313" key="10">
    <source>
        <dbReference type="EMBL" id="SFA77326.1"/>
    </source>
</evidence>
<dbReference type="OrthoDB" id="9804439at2"/>
<dbReference type="GO" id="GO:0005886">
    <property type="term" value="C:plasma membrane"/>
    <property type="evidence" value="ECO:0007669"/>
    <property type="project" value="UniProtKB-SubCell"/>
</dbReference>
<accession>A0A1I0VNX2</accession>
<evidence type="ECO:0000256" key="3">
    <source>
        <dbReference type="ARBA" id="ARBA00022475"/>
    </source>
</evidence>
<evidence type="ECO:0000256" key="1">
    <source>
        <dbReference type="ARBA" id="ARBA00004651"/>
    </source>
</evidence>
<dbReference type="CDD" id="cd06261">
    <property type="entry name" value="TM_PBP2"/>
    <property type="match status" value="1"/>
</dbReference>
<gene>
    <name evidence="9" type="ORF">CXG46_17960</name>
    <name evidence="10" type="ORF">SAMN05192575_101311</name>
</gene>
<feature type="transmembrane region" description="Helical" evidence="7">
    <location>
        <begin position="197"/>
        <end position="219"/>
    </location>
</feature>
<evidence type="ECO:0000256" key="7">
    <source>
        <dbReference type="RuleBase" id="RU363032"/>
    </source>
</evidence>
<feature type="transmembrane region" description="Helical" evidence="7">
    <location>
        <begin position="240"/>
        <end position="265"/>
    </location>
</feature>
<feature type="transmembrane region" description="Helical" evidence="7">
    <location>
        <begin position="138"/>
        <end position="158"/>
    </location>
</feature>
<keyword evidence="12" id="KW-1185">Reference proteome</keyword>
<feature type="transmembrane region" description="Helical" evidence="7">
    <location>
        <begin position="300"/>
        <end position="320"/>
    </location>
</feature>
<evidence type="ECO:0000256" key="2">
    <source>
        <dbReference type="ARBA" id="ARBA00022448"/>
    </source>
</evidence>
<dbReference type="PANTHER" id="PTHR43227:SF8">
    <property type="entry name" value="DIACETYLCHITOBIOSE UPTAKE SYSTEM PERMEASE PROTEIN DASB"/>
    <property type="match status" value="1"/>
</dbReference>
<dbReference type="STRING" id="748909.SAMN05192575_101311"/>
<dbReference type="RefSeq" id="WP_091193391.1">
    <property type="nucleotide sequence ID" value="NZ_FOKC01000001.1"/>
</dbReference>
<evidence type="ECO:0000313" key="11">
    <source>
        <dbReference type="Proteomes" id="UP000199113"/>
    </source>
</evidence>
<keyword evidence="5 7" id="KW-1133">Transmembrane helix</keyword>
<dbReference type="GO" id="GO:0055085">
    <property type="term" value="P:transmembrane transport"/>
    <property type="evidence" value="ECO:0007669"/>
    <property type="project" value="InterPro"/>
</dbReference>
<dbReference type="EMBL" id="FOKC01000001">
    <property type="protein sequence ID" value="SFA77326.1"/>
    <property type="molecule type" value="Genomic_DNA"/>
</dbReference>
<keyword evidence="3" id="KW-1003">Cell membrane</keyword>
<dbReference type="EMBL" id="PJBV01000035">
    <property type="protein sequence ID" value="PKH37348.1"/>
    <property type="molecule type" value="Genomic_DNA"/>
</dbReference>
<dbReference type="Gene3D" id="1.10.3720.10">
    <property type="entry name" value="MetI-like"/>
    <property type="match status" value="1"/>
</dbReference>
<feature type="transmembrane region" description="Helical" evidence="7">
    <location>
        <begin position="6"/>
        <end position="26"/>
    </location>
</feature>
<dbReference type="PROSITE" id="PS50928">
    <property type="entry name" value="ABC_TM1"/>
    <property type="match status" value="1"/>
</dbReference>
<feature type="domain" description="ABC transmembrane type-1" evidence="8">
    <location>
        <begin position="100"/>
        <end position="319"/>
    </location>
</feature>
<comment type="subcellular location">
    <subcellularLocation>
        <location evidence="1 7">Cell membrane</location>
        <topology evidence="1 7">Multi-pass membrane protein</topology>
    </subcellularLocation>
</comment>
<dbReference type="Proteomes" id="UP000199113">
    <property type="component" value="Unassembled WGS sequence"/>
</dbReference>
<keyword evidence="2 7" id="KW-0813">Transport</keyword>